<gene>
    <name evidence="1" type="ORF">PflQ2_1679</name>
</gene>
<dbReference type="EMBL" id="AGBM01000001">
    <property type="protein sequence ID" value="EJL05348.1"/>
    <property type="molecule type" value="Genomic_DNA"/>
</dbReference>
<dbReference type="Proteomes" id="UP000007289">
    <property type="component" value="Chromosome"/>
</dbReference>
<name>J2F877_PSEFQ</name>
<evidence type="ECO:0000313" key="1">
    <source>
        <dbReference type="EMBL" id="EJL05348.1"/>
    </source>
</evidence>
<sequence>MKTITPDQVELIDAVLAEVDVGFLTASILEKDIHVTDALQQLMGIQFPGIRLVFCGGTSLSKAYRLIERMSEDVDLKIVWDESSMFSASAQKRHLSQLKAEVSQALARLGFEETVDARIARNENRYFSSRWQYAPQYPHDVSLRPYLSLELTARTPEFEMTLRPLEHLVDRLAAKPGYMGSILCVAVEETLSEKVISFLRRYAQHQAGAMLQPWDDTLVRHIYDIYCISVDDPAVSERAASGFKKLVEFDAAEFGRQFPPFAANPGKVMQGALDQTSSDAAIRGQYDARLMPLIFGSVRPSFDEAFAVFREHAEALIRTL</sequence>
<dbReference type="Gene3D" id="3.10.450.620">
    <property type="entry name" value="JHP933, nucleotidyltransferase-like core domain"/>
    <property type="match status" value="1"/>
</dbReference>
<comment type="caution">
    <text evidence="1">The sequence shown here is derived from an EMBL/GenBank/DDBJ whole genome shotgun (WGS) entry which is preliminary data.</text>
</comment>
<dbReference type="HOGENOM" id="CLU_075553_0_0_6"/>
<dbReference type="AlphaFoldDB" id="J2F877"/>
<dbReference type="PATRIC" id="fig|1038922.3.peg.3847"/>
<accession>J2F877</accession>
<dbReference type="Pfam" id="PF08843">
    <property type="entry name" value="AbiEii"/>
    <property type="match status" value="1"/>
</dbReference>
<dbReference type="RefSeq" id="WP_003179659.1">
    <property type="nucleotide sequence ID" value="NZ_CM001558.1"/>
</dbReference>
<proteinExistence type="predicted"/>
<organism evidence="1">
    <name type="scientific">Pseudomonas fluorescens (strain Q2-87)</name>
    <dbReference type="NCBI Taxonomy" id="1038922"/>
    <lineage>
        <taxon>Bacteria</taxon>
        <taxon>Pseudomonadati</taxon>
        <taxon>Pseudomonadota</taxon>
        <taxon>Gammaproteobacteria</taxon>
        <taxon>Pseudomonadales</taxon>
        <taxon>Pseudomonadaceae</taxon>
        <taxon>Pseudomonas</taxon>
    </lineage>
</organism>
<evidence type="ECO:0008006" key="2">
    <source>
        <dbReference type="Google" id="ProtNLM"/>
    </source>
</evidence>
<dbReference type="InterPro" id="IPR014942">
    <property type="entry name" value="AbiEii"/>
</dbReference>
<dbReference type="eggNOG" id="COG2253">
    <property type="taxonomic scope" value="Bacteria"/>
</dbReference>
<protein>
    <recommendedName>
        <fullName evidence="2">Nucleotidyl transferase AbiEii/AbiGii toxin family protein</fullName>
    </recommendedName>
</protein>
<reference evidence="1" key="1">
    <citation type="journal article" date="2012" name="PLoS Genet.">
        <title>Comparative Genomics of Plant-Associated Pseudomonas spp.: Insights into Diversity and Inheritance of Traits Involved in Multitrophic Interactions.</title>
        <authorList>
            <person name="Loper J.E."/>
            <person name="Hassan K.A."/>
            <person name="Mavrodi D.V."/>
            <person name="Davis E.W.II."/>
            <person name="Lim C.K."/>
            <person name="Shaffer B.T."/>
            <person name="Elbourne L.D."/>
            <person name="Stockwell V.O."/>
            <person name="Hartney S.L."/>
            <person name="Breakwell K."/>
            <person name="Henkels M.D."/>
            <person name="Tetu S.G."/>
            <person name="Rangel L.I."/>
            <person name="Kidarsa T.A."/>
            <person name="Wilson N.L."/>
            <person name="van de Mortel J.E."/>
            <person name="Song C."/>
            <person name="Blumhagen R."/>
            <person name="Radune D."/>
            <person name="Hostetler J.B."/>
            <person name="Brinkac L.M."/>
            <person name="Durkin A.S."/>
            <person name="Kluepfel D.A."/>
            <person name="Wechter W.P."/>
            <person name="Anderson A.J."/>
            <person name="Kim Y.C."/>
            <person name="Pierson L.S.III."/>
            <person name="Pierson E.A."/>
            <person name="Lindow S.E."/>
            <person name="Kobayashi D.Y."/>
            <person name="Raaijmakers J.M."/>
            <person name="Weller D.M."/>
            <person name="Thomashow L.S."/>
            <person name="Allen A.E."/>
            <person name="Paulsen I.T."/>
        </authorList>
    </citation>
    <scope>NUCLEOTIDE SEQUENCE [LARGE SCALE GENOMIC DNA]</scope>
    <source>
        <strain evidence="1">Q2-87</strain>
    </source>
</reference>